<dbReference type="Gene3D" id="3.90.25.10">
    <property type="entry name" value="UDP-galactose 4-epimerase, domain 1"/>
    <property type="match status" value="1"/>
</dbReference>
<dbReference type="AlphaFoldDB" id="A0AAW0DS07"/>
<organism evidence="5 6">
    <name type="scientific">Favolaschia claudopus</name>
    <dbReference type="NCBI Taxonomy" id="2862362"/>
    <lineage>
        <taxon>Eukaryota</taxon>
        <taxon>Fungi</taxon>
        <taxon>Dikarya</taxon>
        <taxon>Basidiomycota</taxon>
        <taxon>Agaricomycotina</taxon>
        <taxon>Agaricomycetes</taxon>
        <taxon>Agaricomycetidae</taxon>
        <taxon>Agaricales</taxon>
        <taxon>Marasmiineae</taxon>
        <taxon>Mycenaceae</taxon>
        <taxon>Favolaschia</taxon>
    </lineage>
</organism>
<protein>
    <submittedName>
        <fullName evidence="5">NAD(P)-binding protein</fullName>
    </submittedName>
</protein>
<evidence type="ECO:0000256" key="1">
    <source>
        <dbReference type="ARBA" id="ARBA00006328"/>
    </source>
</evidence>
<accession>A0AAW0DS07</accession>
<evidence type="ECO:0000313" key="6">
    <source>
        <dbReference type="Proteomes" id="UP001362999"/>
    </source>
</evidence>
<dbReference type="Gene3D" id="3.40.50.720">
    <property type="entry name" value="NAD(P)-binding Rossmann-like Domain"/>
    <property type="match status" value="1"/>
</dbReference>
<dbReference type="GO" id="GO:0005634">
    <property type="term" value="C:nucleus"/>
    <property type="evidence" value="ECO:0007669"/>
    <property type="project" value="TreeGrafter"/>
</dbReference>
<dbReference type="InterPro" id="IPR008030">
    <property type="entry name" value="NmrA-like"/>
</dbReference>
<dbReference type="PANTHER" id="PTHR42748">
    <property type="entry name" value="NITROGEN METABOLITE REPRESSION PROTEIN NMRA FAMILY MEMBER"/>
    <property type="match status" value="1"/>
</dbReference>
<feature type="domain" description="NmrA-like" evidence="4">
    <location>
        <begin position="11"/>
        <end position="266"/>
    </location>
</feature>
<dbReference type="Pfam" id="PF05368">
    <property type="entry name" value="NmrA"/>
    <property type="match status" value="1"/>
</dbReference>
<keyword evidence="3" id="KW-0560">Oxidoreductase</keyword>
<dbReference type="InterPro" id="IPR036291">
    <property type="entry name" value="NAD(P)-bd_dom_sf"/>
</dbReference>
<evidence type="ECO:0000259" key="4">
    <source>
        <dbReference type="Pfam" id="PF05368"/>
    </source>
</evidence>
<sequence length="276" mass="29613">MTISQDPTAPLIVLVGITGLQGGSVARALIESNKSYRPAAEAFAAQGVQIVGVSLTIENALSVQKAFNGADIAFVSKMLVDTAKLIGVKLLVWSGLALSNGKFSRVGFFDAKKAVTDMRRTLAGYYASNIFEAPYALKKQLGGSYAFGLPTPPTTQVPLIDVAHDHGLYVRAAIEDPSLGAGSEVLSGRLISFGEIVATLAEVSGKKIEYLEMDRETFIAATGMPDYGPMLSDMFEAFAVHGYYGGKETTNERLLARKPRLWSEFLAVVQVKELLK</sequence>
<keyword evidence="2" id="KW-0521">NADP</keyword>
<dbReference type="InterPro" id="IPR051164">
    <property type="entry name" value="NmrA-like_oxidored"/>
</dbReference>
<dbReference type="EMBL" id="JAWWNJ010000006">
    <property type="protein sequence ID" value="KAK7054094.1"/>
    <property type="molecule type" value="Genomic_DNA"/>
</dbReference>
<reference evidence="5 6" key="1">
    <citation type="journal article" date="2024" name="J Genomics">
        <title>Draft genome sequencing and assembly of Favolaschia claudopus CIRM-BRFM 2984 isolated from oak limbs.</title>
        <authorList>
            <person name="Navarro D."/>
            <person name="Drula E."/>
            <person name="Chaduli D."/>
            <person name="Cazenave R."/>
            <person name="Ahrendt S."/>
            <person name="Wang J."/>
            <person name="Lipzen A."/>
            <person name="Daum C."/>
            <person name="Barry K."/>
            <person name="Grigoriev I.V."/>
            <person name="Favel A."/>
            <person name="Rosso M.N."/>
            <person name="Martin F."/>
        </authorList>
    </citation>
    <scope>NUCLEOTIDE SEQUENCE [LARGE SCALE GENOMIC DNA]</scope>
    <source>
        <strain evidence="5 6">CIRM-BRFM 2984</strain>
    </source>
</reference>
<comment type="caution">
    <text evidence="5">The sequence shown here is derived from an EMBL/GenBank/DDBJ whole genome shotgun (WGS) entry which is preliminary data.</text>
</comment>
<keyword evidence="6" id="KW-1185">Reference proteome</keyword>
<dbReference type="Proteomes" id="UP001362999">
    <property type="component" value="Unassembled WGS sequence"/>
</dbReference>
<evidence type="ECO:0000256" key="3">
    <source>
        <dbReference type="ARBA" id="ARBA00023002"/>
    </source>
</evidence>
<evidence type="ECO:0000313" key="5">
    <source>
        <dbReference type="EMBL" id="KAK7054094.1"/>
    </source>
</evidence>
<dbReference type="SUPFAM" id="SSF51735">
    <property type="entry name" value="NAD(P)-binding Rossmann-fold domains"/>
    <property type="match status" value="1"/>
</dbReference>
<proteinExistence type="inferred from homology"/>
<gene>
    <name evidence="5" type="ORF">R3P38DRAFT_3578366</name>
</gene>
<name>A0AAW0DS07_9AGAR</name>
<dbReference type="PANTHER" id="PTHR42748:SF30">
    <property type="entry name" value="NMRA-LIKE DOMAIN-CONTAINING PROTEIN"/>
    <property type="match status" value="1"/>
</dbReference>
<evidence type="ECO:0000256" key="2">
    <source>
        <dbReference type="ARBA" id="ARBA00022857"/>
    </source>
</evidence>
<dbReference type="GO" id="GO:0016491">
    <property type="term" value="F:oxidoreductase activity"/>
    <property type="evidence" value="ECO:0007669"/>
    <property type="project" value="UniProtKB-KW"/>
</dbReference>
<comment type="similarity">
    <text evidence="1">Belongs to the NmrA-type oxidoreductase family.</text>
</comment>